<sequence>MNATMLNFVLALRVTSTQTNLSLTSIVIISLVQLCIPTSKHRRSFRMSFLRLNFVLAVFGYLNFVLALRVTSTQTNLSLTLIVIISLVQLCIPTSEDRNPDRIGFQPTSMSTYLIFNQLRIIHPQFRPKSRSSVLEPSQNFLSIPPITQSCREQKIQIEYSLGTKQRRGYMPKRPLQIVTQEAIRLFSYFRNFKRKFREWFLVIFLF</sequence>
<feature type="transmembrane region" description="Helical" evidence="1">
    <location>
        <begin position="20"/>
        <end position="37"/>
    </location>
</feature>
<evidence type="ECO:0000256" key="1">
    <source>
        <dbReference type="SAM" id="Phobius"/>
    </source>
</evidence>
<organism evidence="2 3">
    <name type="scientific">Vespula maculifrons</name>
    <name type="common">Eastern yellow jacket</name>
    <name type="synonym">Wasp</name>
    <dbReference type="NCBI Taxonomy" id="7453"/>
    <lineage>
        <taxon>Eukaryota</taxon>
        <taxon>Metazoa</taxon>
        <taxon>Ecdysozoa</taxon>
        <taxon>Arthropoda</taxon>
        <taxon>Hexapoda</taxon>
        <taxon>Insecta</taxon>
        <taxon>Pterygota</taxon>
        <taxon>Neoptera</taxon>
        <taxon>Endopterygota</taxon>
        <taxon>Hymenoptera</taxon>
        <taxon>Apocrita</taxon>
        <taxon>Aculeata</taxon>
        <taxon>Vespoidea</taxon>
        <taxon>Vespidae</taxon>
        <taxon>Vespinae</taxon>
        <taxon>Vespula</taxon>
    </lineage>
</organism>
<gene>
    <name evidence="2" type="ORF">V1477_006961</name>
</gene>
<keyword evidence="3" id="KW-1185">Reference proteome</keyword>
<accession>A0ABD2CI86</accession>
<reference evidence="2 3" key="1">
    <citation type="journal article" date="2024" name="Ann. Entomol. Soc. Am.">
        <title>Genomic analyses of the southern and eastern yellowjacket wasps (Hymenoptera: Vespidae) reveal evolutionary signatures of social life.</title>
        <authorList>
            <person name="Catto M.A."/>
            <person name="Caine P.B."/>
            <person name="Orr S.E."/>
            <person name="Hunt B.G."/>
            <person name="Goodisman M.A.D."/>
        </authorList>
    </citation>
    <scope>NUCLEOTIDE SEQUENCE [LARGE SCALE GENOMIC DNA]</scope>
    <source>
        <strain evidence="2">232</strain>
        <tissue evidence="2">Head and thorax</tissue>
    </source>
</reference>
<name>A0ABD2CI86_VESMC</name>
<proteinExistence type="predicted"/>
<feature type="transmembrane region" description="Helical" evidence="1">
    <location>
        <begin position="49"/>
        <end position="68"/>
    </location>
</feature>
<evidence type="ECO:0000313" key="2">
    <source>
        <dbReference type="EMBL" id="KAL2744419.1"/>
    </source>
</evidence>
<keyword evidence="1" id="KW-0812">Transmembrane</keyword>
<dbReference type="Proteomes" id="UP001607303">
    <property type="component" value="Unassembled WGS sequence"/>
</dbReference>
<keyword evidence="1" id="KW-0472">Membrane</keyword>
<dbReference type="EMBL" id="JAYRBN010000050">
    <property type="protein sequence ID" value="KAL2744419.1"/>
    <property type="molecule type" value="Genomic_DNA"/>
</dbReference>
<protein>
    <submittedName>
        <fullName evidence="2">Neurotrimin-like isoform X2</fullName>
    </submittedName>
</protein>
<evidence type="ECO:0000313" key="3">
    <source>
        <dbReference type="Proteomes" id="UP001607303"/>
    </source>
</evidence>
<keyword evidence="1" id="KW-1133">Transmembrane helix</keyword>
<comment type="caution">
    <text evidence="2">The sequence shown here is derived from an EMBL/GenBank/DDBJ whole genome shotgun (WGS) entry which is preliminary data.</text>
</comment>
<dbReference type="AlphaFoldDB" id="A0ABD2CI86"/>